<keyword evidence="1" id="KW-0805">Transcription regulation</keyword>
<dbReference type="STRING" id="1743168.A8O14_06825"/>
<protein>
    <recommendedName>
        <fullName evidence="4">HTH gntR-type domain-containing protein</fullName>
    </recommendedName>
</protein>
<dbReference type="Pfam" id="PF00392">
    <property type="entry name" value="GntR"/>
    <property type="match status" value="1"/>
</dbReference>
<dbReference type="PROSITE" id="PS50949">
    <property type="entry name" value="HTH_GNTR"/>
    <property type="match status" value="1"/>
</dbReference>
<dbReference type="KEGG" id="pwu:A8O14_06825"/>
<dbReference type="SUPFAM" id="SSF64288">
    <property type="entry name" value="Chorismate lyase-like"/>
    <property type="match status" value="1"/>
</dbReference>
<dbReference type="InterPro" id="IPR036388">
    <property type="entry name" value="WH-like_DNA-bd_sf"/>
</dbReference>
<dbReference type="Gene3D" id="3.40.1410.10">
    <property type="entry name" value="Chorismate lyase-like"/>
    <property type="match status" value="1"/>
</dbReference>
<sequence>MGFPKLTERLPLYKTLANTLEQRIYNGDWPVGSVLPAETDLCRDFESSRHTLRHALQILEANGLIYRHQGAPTKVVSRQRLRRFTQSYNSPIDILSYSRDTYRENLVEEFIELDKPLSQIVGAPIGSSWYHIGGIRKRQQAEEVIAWTDIYILPQFASLTKDPEHTQVMVYEQIEKKYGARIERAEVDVYAAVASPAIAEKLHIKPDTSCLVIIRRYFDDQDKLFEVTVTHHPENKYVYSMEFKASSEA</sequence>
<dbReference type="AlphaFoldDB" id="A0A191UFT0"/>
<feature type="domain" description="HTH gntR-type" evidence="4">
    <location>
        <begin position="10"/>
        <end position="78"/>
    </location>
</feature>
<dbReference type="InterPro" id="IPR011663">
    <property type="entry name" value="UTRA"/>
</dbReference>
<proteinExistence type="predicted"/>
<dbReference type="SMART" id="SM00866">
    <property type="entry name" value="UTRA"/>
    <property type="match status" value="1"/>
</dbReference>
<dbReference type="PANTHER" id="PTHR44846:SF1">
    <property type="entry name" value="MANNOSYL-D-GLYCERATE TRANSPORT_METABOLISM SYSTEM REPRESSOR MNGR-RELATED"/>
    <property type="match status" value="1"/>
</dbReference>
<evidence type="ECO:0000256" key="3">
    <source>
        <dbReference type="ARBA" id="ARBA00023163"/>
    </source>
</evidence>
<evidence type="ECO:0000313" key="5">
    <source>
        <dbReference type="EMBL" id="ANI99807.1"/>
    </source>
</evidence>
<dbReference type="Gene3D" id="1.10.10.10">
    <property type="entry name" value="Winged helix-like DNA-binding domain superfamily/Winged helix DNA-binding domain"/>
    <property type="match status" value="1"/>
</dbReference>
<dbReference type="GO" id="GO:0003677">
    <property type="term" value="F:DNA binding"/>
    <property type="evidence" value="ECO:0007669"/>
    <property type="project" value="UniProtKB-KW"/>
</dbReference>
<dbReference type="GO" id="GO:0045892">
    <property type="term" value="P:negative regulation of DNA-templated transcription"/>
    <property type="evidence" value="ECO:0007669"/>
    <property type="project" value="TreeGrafter"/>
</dbReference>
<dbReference type="Pfam" id="PF07702">
    <property type="entry name" value="UTRA"/>
    <property type="match status" value="1"/>
</dbReference>
<evidence type="ECO:0000313" key="6">
    <source>
        <dbReference type="Proteomes" id="UP000078463"/>
    </source>
</evidence>
<dbReference type="EMBL" id="CP015922">
    <property type="protein sequence ID" value="ANI99807.1"/>
    <property type="molecule type" value="Genomic_DNA"/>
</dbReference>
<dbReference type="PRINTS" id="PR00035">
    <property type="entry name" value="HTHGNTR"/>
</dbReference>
<name>A0A191UFT0_9BURK</name>
<dbReference type="CDD" id="cd07377">
    <property type="entry name" value="WHTH_GntR"/>
    <property type="match status" value="1"/>
</dbReference>
<evidence type="ECO:0000256" key="1">
    <source>
        <dbReference type="ARBA" id="ARBA00023015"/>
    </source>
</evidence>
<dbReference type="InterPro" id="IPR050679">
    <property type="entry name" value="Bact_HTH_transcr_reg"/>
</dbReference>
<dbReference type="PANTHER" id="PTHR44846">
    <property type="entry name" value="MANNOSYL-D-GLYCERATE TRANSPORT/METABOLISM SYSTEM REPRESSOR MNGR-RELATED"/>
    <property type="match status" value="1"/>
</dbReference>
<dbReference type="InterPro" id="IPR000524">
    <property type="entry name" value="Tscrpt_reg_HTH_GntR"/>
</dbReference>
<dbReference type="GO" id="GO:0003700">
    <property type="term" value="F:DNA-binding transcription factor activity"/>
    <property type="evidence" value="ECO:0007669"/>
    <property type="project" value="InterPro"/>
</dbReference>
<keyword evidence="6" id="KW-1185">Reference proteome</keyword>
<dbReference type="InterPro" id="IPR036390">
    <property type="entry name" value="WH_DNA-bd_sf"/>
</dbReference>
<dbReference type="SUPFAM" id="SSF46785">
    <property type="entry name" value="Winged helix' DNA-binding domain"/>
    <property type="match status" value="1"/>
</dbReference>
<dbReference type="Proteomes" id="UP000078463">
    <property type="component" value="Chromosome"/>
</dbReference>
<dbReference type="SMART" id="SM00345">
    <property type="entry name" value="HTH_GNTR"/>
    <property type="match status" value="1"/>
</dbReference>
<evidence type="ECO:0000256" key="2">
    <source>
        <dbReference type="ARBA" id="ARBA00023125"/>
    </source>
</evidence>
<keyword evidence="2" id="KW-0238">DNA-binding</keyword>
<evidence type="ECO:0000259" key="4">
    <source>
        <dbReference type="PROSITE" id="PS50949"/>
    </source>
</evidence>
<keyword evidence="3" id="KW-0804">Transcription</keyword>
<dbReference type="InterPro" id="IPR028978">
    <property type="entry name" value="Chorismate_lyase_/UTRA_dom_sf"/>
</dbReference>
<organism evidence="5 6">
    <name type="scientific">Polynucleobacter wuianus</name>
    <dbReference type="NCBI Taxonomy" id="1743168"/>
    <lineage>
        <taxon>Bacteria</taxon>
        <taxon>Pseudomonadati</taxon>
        <taxon>Pseudomonadota</taxon>
        <taxon>Betaproteobacteria</taxon>
        <taxon>Burkholderiales</taxon>
        <taxon>Burkholderiaceae</taxon>
        <taxon>Polynucleobacter</taxon>
    </lineage>
</organism>
<gene>
    <name evidence="5" type="ORF">A8O14_06825</name>
</gene>
<reference evidence="6" key="1">
    <citation type="submission" date="2016-05" db="EMBL/GenBank/DDBJ databases">
        <title>Polynucleobacter sp. QLW-P1FAT50C-4 genome.</title>
        <authorList>
            <person name="Hahn M.W."/>
        </authorList>
    </citation>
    <scope>NUCLEOTIDE SEQUENCE [LARGE SCALE GENOMIC DNA]</scope>
    <source>
        <strain evidence="6">QLW-P1FAT50C-4</strain>
    </source>
</reference>
<accession>A0A191UFT0</accession>